<protein>
    <submittedName>
        <fullName evidence="1">Uncharacterized protein</fullName>
    </submittedName>
</protein>
<keyword evidence="2" id="KW-1185">Reference proteome</keyword>
<dbReference type="Proteomes" id="UP001497535">
    <property type="component" value="Unassembled WGS sequence"/>
</dbReference>
<proteinExistence type="predicted"/>
<organism evidence="1 2">
    <name type="scientific">Meloidogyne enterolobii</name>
    <name type="common">Root-knot nematode worm</name>
    <name type="synonym">Meloidogyne mayaguensis</name>
    <dbReference type="NCBI Taxonomy" id="390850"/>
    <lineage>
        <taxon>Eukaryota</taxon>
        <taxon>Metazoa</taxon>
        <taxon>Ecdysozoa</taxon>
        <taxon>Nematoda</taxon>
        <taxon>Chromadorea</taxon>
        <taxon>Rhabditida</taxon>
        <taxon>Tylenchina</taxon>
        <taxon>Tylenchomorpha</taxon>
        <taxon>Tylenchoidea</taxon>
        <taxon>Meloidogynidae</taxon>
        <taxon>Meloidogyninae</taxon>
        <taxon>Meloidogyne</taxon>
    </lineage>
</organism>
<comment type="caution">
    <text evidence="1">The sequence shown here is derived from an EMBL/GenBank/DDBJ whole genome shotgun (WGS) entry which is preliminary data.</text>
</comment>
<gene>
    <name evidence="1" type="ORF">MENTE1834_LOCUS40766</name>
</gene>
<dbReference type="EMBL" id="CAVMJV010000097">
    <property type="protein sequence ID" value="CAK5094814.1"/>
    <property type="molecule type" value="Genomic_DNA"/>
</dbReference>
<name>A0ACB1AQC5_MELEN</name>
<reference evidence="1" key="1">
    <citation type="submission" date="2023-11" db="EMBL/GenBank/DDBJ databases">
        <authorList>
            <person name="Poullet M."/>
        </authorList>
    </citation>
    <scope>NUCLEOTIDE SEQUENCE</scope>
    <source>
        <strain evidence="1">E1834</strain>
    </source>
</reference>
<evidence type="ECO:0000313" key="1">
    <source>
        <dbReference type="EMBL" id="CAK5094814.1"/>
    </source>
</evidence>
<evidence type="ECO:0000313" key="2">
    <source>
        <dbReference type="Proteomes" id="UP001497535"/>
    </source>
</evidence>
<accession>A0ACB1AQC5</accession>
<sequence length="308" mass="36501">MSEDQKIIEHEGVKYYKKEGQWHRLVPIEEDKVPATKKCKLNLQPEILFDIFKFLNFVQLLAVQETNFYFKNFIDKYGKELARKKYEFLFFVLYCEFQDQGHKFVGLEPNDFQLSEQLEEKWKRAIEESIPMFLTWPGCTYELGEEDIVVCDLGQGYVNEFDDFFPTKSYCLHLPWIPKSIEDMKIARSLFQLLFNCAFEMVELDFTVINPQMIQLLFDEDKTNMPLQIHSQRIVLFPCGNHVFDLVLNHLFSKELKFYIDNAYADDVEEKLDVVFKILANGGNKISMITCQNTHSKFYNFIIKVCKK</sequence>